<dbReference type="InterPro" id="IPR037252">
    <property type="entry name" value="Mib_Herc2_sf"/>
</dbReference>
<gene>
    <name evidence="3" type="ORF">CHLRE_17g705806v5</name>
</gene>
<dbReference type="AlphaFoldDB" id="A0A2K3CP92"/>
<evidence type="ECO:0000256" key="1">
    <source>
        <dbReference type="SAM" id="MobiDB-lite"/>
    </source>
</evidence>
<keyword evidence="2" id="KW-0812">Transmembrane</keyword>
<reference evidence="3 4" key="1">
    <citation type="journal article" date="2007" name="Science">
        <title>The Chlamydomonas genome reveals the evolution of key animal and plant functions.</title>
        <authorList>
            <person name="Merchant S.S."/>
            <person name="Prochnik S.E."/>
            <person name="Vallon O."/>
            <person name="Harris E.H."/>
            <person name="Karpowicz S.J."/>
            <person name="Witman G.B."/>
            <person name="Terry A."/>
            <person name="Salamov A."/>
            <person name="Fritz-Laylin L.K."/>
            <person name="Marechal-Drouard L."/>
            <person name="Marshall W.F."/>
            <person name="Qu L.H."/>
            <person name="Nelson D.R."/>
            <person name="Sanderfoot A.A."/>
            <person name="Spalding M.H."/>
            <person name="Kapitonov V.V."/>
            <person name="Ren Q."/>
            <person name="Ferris P."/>
            <person name="Lindquist E."/>
            <person name="Shapiro H."/>
            <person name="Lucas S.M."/>
            <person name="Grimwood J."/>
            <person name="Schmutz J."/>
            <person name="Cardol P."/>
            <person name="Cerutti H."/>
            <person name="Chanfreau G."/>
            <person name="Chen C.L."/>
            <person name="Cognat V."/>
            <person name="Croft M.T."/>
            <person name="Dent R."/>
            <person name="Dutcher S."/>
            <person name="Fernandez E."/>
            <person name="Fukuzawa H."/>
            <person name="Gonzalez-Ballester D."/>
            <person name="Gonzalez-Halphen D."/>
            <person name="Hallmann A."/>
            <person name="Hanikenne M."/>
            <person name="Hippler M."/>
            <person name="Inwood W."/>
            <person name="Jabbari K."/>
            <person name="Kalanon M."/>
            <person name="Kuras R."/>
            <person name="Lefebvre P.A."/>
            <person name="Lemaire S.D."/>
            <person name="Lobanov A.V."/>
            <person name="Lohr M."/>
            <person name="Manuell A."/>
            <person name="Meier I."/>
            <person name="Mets L."/>
            <person name="Mittag M."/>
            <person name="Mittelmeier T."/>
            <person name="Moroney J.V."/>
            <person name="Moseley J."/>
            <person name="Napoli C."/>
            <person name="Nedelcu A.M."/>
            <person name="Niyogi K."/>
            <person name="Novoselov S.V."/>
            <person name="Paulsen I.T."/>
            <person name="Pazour G."/>
            <person name="Purton S."/>
            <person name="Ral J.P."/>
            <person name="Riano-Pachon D.M."/>
            <person name="Riekhof W."/>
            <person name="Rymarquis L."/>
            <person name="Schroda M."/>
            <person name="Stern D."/>
            <person name="Umen J."/>
            <person name="Willows R."/>
            <person name="Wilson N."/>
            <person name="Zimmer S.L."/>
            <person name="Allmer J."/>
            <person name="Balk J."/>
            <person name="Bisova K."/>
            <person name="Chen C.J."/>
            <person name="Elias M."/>
            <person name="Gendler K."/>
            <person name="Hauser C."/>
            <person name="Lamb M.R."/>
            <person name="Ledford H."/>
            <person name="Long J.C."/>
            <person name="Minagawa J."/>
            <person name="Page M.D."/>
            <person name="Pan J."/>
            <person name="Pootakham W."/>
            <person name="Roje S."/>
            <person name="Rose A."/>
            <person name="Stahlberg E."/>
            <person name="Terauchi A.M."/>
            <person name="Yang P."/>
            <person name="Ball S."/>
            <person name="Bowler C."/>
            <person name="Dieckmann C.L."/>
            <person name="Gladyshev V.N."/>
            <person name="Green P."/>
            <person name="Jorgensen R."/>
            <person name="Mayfield S."/>
            <person name="Mueller-Roeber B."/>
            <person name="Rajamani S."/>
            <person name="Sayre R.T."/>
            <person name="Brokstein P."/>
            <person name="Dubchak I."/>
            <person name="Goodstein D."/>
            <person name="Hornick L."/>
            <person name="Huang Y.W."/>
            <person name="Jhaveri J."/>
            <person name="Luo Y."/>
            <person name="Martinez D."/>
            <person name="Ngau W.C."/>
            <person name="Otillar B."/>
            <person name="Poliakov A."/>
            <person name="Porter A."/>
            <person name="Szajkowski L."/>
            <person name="Werner G."/>
            <person name="Zhou K."/>
            <person name="Grigoriev I.V."/>
            <person name="Rokhsar D.S."/>
            <person name="Grossman A.R."/>
        </authorList>
    </citation>
    <scope>NUCLEOTIDE SEQUENCE [LARGE SCALE GENOMIC DNA]</scope>
    <source>
        <strain evidence="4">CC-503</strain>
    </source>
</reference>
<dbReference type="Gramene" id="PNW70102">
    <property type="protein sequence ID" value="PNW70102"/>
    <property type="gene ID" value="CHLRE_17g705806v5"/>
</dbReference>
<feature type="region of interest" description="Disordered" evidence="1">
    <location>
        <begin position="69"/>
        <end position="123"/>
    </location>
</feature>
<evidence type="ECO:0000256" key="2">
    <source>
        <dbReference type="SAM" id="Phobius"/>
    </source>
</evidence>
<feature type="region of interest" description="Disordered" evidence="1">
    <location>
        <begin position="17"/>
        <end position="37"/>
    </location>
</feature>
<keyword evidence="2" id="KW-0472">Membrane</keyword>
<feature type="compositionally biased region" description="Polar residues" evidence="1">
    <location>
        <begin position="84"/>
        <end position="96"/>
    </location>
</feature>
<dbReference type="SUPFAM" id="SSF159034">
    <property type="entry name" value="Mib/herc2 domain-like"/>
    <property type="match status" value="1"/>
</dbReference>
<dbReference type="Proteomes" id="UP000006906">
    <property type="component" value="Chromosome 17"/>
</dbReference>
<name>A0A2K3CP92_CHLRE</name>
<proteinExistence type="predicted"/>
<dbReference type="Gene3D" id="2.30.30.40">
    <property type="entry name" value="SH3 Domains"/>
    <property type="match status" value="1"/>
</dbReference>
<keyword evidence="4" id="KW-1185">Reference proteome</keyword>
<protein>
    <submittedName>
        <fullName evidence="3">Uncharacterized protein</fullName>
    </submittedName>
</protein>
<organism evidence="3 4">
    <name type="scientific">Chlamydomonas reinhardtii</name>
    <name type="common">Chlamydomonas smithii</name>
    <dbReference type="NCBI Taxonomy" id="3055"/>
    <lineage>
        <taxon>Eukaryota</taxon>
        <taxon>Viridiplantae</taxon>
        <taxon>Chlorophyta</taxon>
        <taxon>core chlorophytes</taxon>
        <taxon>Chlorophyceae</taxon>
        <taxon>CS clade</taxon>
        <taxon>Chlamydomonadales</taxon>
        <taxon>Chlamydomonadaceae</taxon>
        <taxon>Chlamydomonas</taxon>
    </lineage>
</organism>
<sequence>MLCAALSASAQPALLRPRGAAQPATTHRTASVPGAAAAGRASRCAAPLAADIDILRIYSSRRTSVRVAASAGEPAASPPDVRPSEQQQATVAQQGPATCRSGAGGAPSITGGSSGGGGSGGGAGGDSGGAGAGGGGGPGFAFFLLVPCLFVTFVYMLADTVAWIYNAIAHAMKPAGPYPGIRVPRVRPIPGAVVTADNAHRGLLVRRGPDWDRIHPNWIAAGQDGGPGGNGEVVSLSPDGKVAEVCWRVTGRRLESNITGKRGYRELVVAPAEAQRKWPWEWVWRKL</sequence>
<dbReference type="GO" id="GO:0004842">
    <property type="term" value="F:ubiquitin-protein transferase activity"/>
    <property type="evidence" value="ECO:0007669"/>
    <property type="project" value="InterPro"/>
</dbReference>
<evidence type="ECO:0000313" key="4">
    <source>
        <dbReference type="Proteomes" id="UP000006906"/>
    </source>
</evidence>
<accession>A0A2K3CP92</accession>
<dbReference type="EMBL" id="CM008978">
    <property type="protein sequence ID" value="PNW70102.1"/>
    <property type="molecule type" value="Genomic_DNA"/>
</dbReference>
<evidence type="ECO:0000313" key="3">
    <source>
        <dbReference type="EMBL" id="PNW70102.1"/>
    </source>
</evidence>
<feature type="transmembrane region" description="Helical" evidence="2">
    <location>
        <begin position="140"/>
        <end position="165"/>
    </location>
</feature>
<dbReference type="KEGG" id="cre:CHLRE_17g705806v5"/>
<dbReference type="InParanoid" id="A0A2K3CP92"/>
<feature type="compositionally biased region" description="Gly residues" evidence="1">
    <location>
        <begin position="112"/>
        <end position="123"/>
    </location>
</feature>
<dbReference type="GO" id="GO:0046872">
    <property type="term" value="F:metal ion binding"/>
    <property type="evidence" value="ECO:0007669"/>
    <property type="project" value="InterPro"/>
</dbReference>
<keyword evidence="2" id="KW-1133">Transmembrane helix</keyword>
<dbReference type="GeneID" id="66056924"/>
<dbReference type="RefSeq" id="XP_042914454.1">
    <property type="nucleotide sequence ID" value="XM_043071995.1"/>
</dbReference>